<reference evidence="2 3" key="1">
    <citation type="submission" date="2016-10" db="EMBL/GenBank/DDBJ databases">
        <authorList>
            <person name="de Groot N.N."/>
        </authorList>
    </citation>
    <scope>NUCLEOTIDE SEQUENCE [LARGE SCALE GENOMIC DNA]</scope>
    <source>
        <strain evidence="2 3">CGMCC 1.7005</strain>
    </source>
</reference>
<dbReference type="RefSeq" id="WP_090244734.1">
    <property type="nucleotide sequence ID" value="NZ_FPAS01000001.1"/>
</dbReference>
<dbReference type="AlphaFoldDB" id="A0A1I6X9C3"/>
<gene>
    <name evidence="2" type="ORF">SAMN05216474_0020</name>
</gene>
<dbReference type="Proteomes" id="UP000236454">
    <property type="component" value="Unassembled WGS sequence"/>
</dbReference>
<keyword evidence="1" id="KW-0472">Membrane</keyword>
<dbReference type="EMBL" id="FPAS01000001">
    <property type="protein sequence ID" value="SFT34756.1"/>
    <property type="molecule type" value="Genomic_DNA"/>
</dbReference>
<feature type="transmembrane region" description="Helical" evidence="1">
    <location>
        <begin position="6"/>
        <end position="26"/>
    </location>
</feature>
<sequence>MEKKYIQFLIVFLLGSGIGALVIYLATGSVNQEEETQKLVKTVYKPKVVRDTVYLSKKEKSSSQDEDETYPEVLEERDTLDTVIDSLVLWEDTNNVSDDLIVSEQMSSSVKVKLRKFQESDSVDVEDIFNVKSEHYASEMTVQFWTSPLQLTGYELSRNTLKLFGFDPRQAVLLQAKEGNRLQLVIDTMSFELRKTDKFISLEL</sequence>
<evidence type="ECO:0000313" key="3">
    <source>
        <dbReference type="Proteomes" id="UP000236454"/>
    </source>
</evidence>
<dbReference type="STRING" id="477690.SAMN05216474_0020"/>
<evidence type="ECO:0000313" key="2">
    <source>
        <dbReference type="EMBL" id="SFT34756.1"/>
    </source>
</evidence>
<keyword evidence="1" id="KW-1133">Transmembrane helix</keyword>
<dbReference type="OrthoDB" id="1467904at2"/>
<protein>
    <submittedName>
        <fullName evidence="2">Uncharacterized protein</fullName>
    </submittedName>
</protein>
<proteinExistence type="predicted"/>
<keyword evidence="3" id="KW-1185">Reference proteome</keyword>
<name>A0A1I6X9C3_9FLAO</name>
<evidence type="ECO:0000256" key="1">
    <source>
        <dbReference type="SAM" id="Phobius"/>
    </source>
</evidence>
<accession>A0A1I6X9C3</accession>
<organism evidence="2 3">
    <name type="scientific">Lishizhenia tianjinensis</name>
    <dbReference type="NCBI Taxonomy" id="477690"/>
    <lineage>
        <taxon>Bacteria</taxon>
        <taxon>Pseudomonadati</taxon>
        <taxon>Bacteroidota</taxon>
        <taxon>Flavobacteriia</taxon>
        <taxon>Flavobacteriales</taxon>
        <taxon>Crocinitomicaceae</taxon>
        <taxon>Lishizhenia</taxon>
    </lineage>
</organism>
<keyword evidence="1" id="KW-0812">Transmembrane</keyword>